<dbReference type="PANTHER" id="PTHR43592:SF15">
    <property type="entry name" value="CAAX AMINO TERMINAL PROTEASE FAMILY PROTEIN"/>
    <property type="match status" value="1"/>
</dbReference>
<dbReference type="EMBL" id="SUTE01000002">
    <property type="protein sequence ID" value="MBE6504284.1"/>
    <property type="molecule type" value="Genomic_DNA"/>
</dbReference>
<reference evidence="3" key="1">
    <citation type="submission" date="2019-04" db="EMBL/GenBank/DDBJ databases">
        <title>Evolution of Biomass-Degrading Anaerobic Consortia Revealed by Metagenomics.</title>
        <authorList>
            <person name="Peng X."/>
        </authorList>
    </citation>
    <scope>NUCLEOTIDE SEQUENCE</scope>
    <source>
        <strain evidence="3">SIG12</strain>
    </source>
</reference>
<keyword evidence="3" id="KW-0378">Hydrolase</keyword>
<feature type="transmembrane region" description="Helical" evidence="1">
    <location>
        <begin position="65"/>
        <end position="87"/>
    </location>
</feature>
<feature type="non-terminal residue" evidence="3">
    <location>
        <position position="1"/>
    </location>
</feature>
<gene>
    <name evidence="3" type="ORF">E7Z73_00875</name>
</gene>
<feature type="domain" description="CAAX prenyl protease 2/Lysostaphin resistance protein A-like" evidence="2">
    <location>
        <begin position="69"/>
        <end position="158"/>
    </location>
</feature>
<evidence type="ECO:0000313" key="4">
    <source>
        <dbReference type="Proteomes" id="UP000762703"/>
    </source>
</evidence>
<dbReference type="GO" id="GO:0080120">
    <property type="term" value="P:CAAX-box protein maturation"/>
    <property type="evidence" value="ECO:0007669"/>
    <property type="project" value="UniProtKB-ARBA"/>
</dbReference>
<dbReference type="Pfam" id="PF02517">
    <property type="entry name" value="Rce1-like"/>
    <property type="match status" value="1"/>
</dbReference>
<accession>A0A8T3VJF1</accession>
<feature type="transmembrane region" description="Helical" evidence="1">
    <location>
        <begin position="150"/>
        <end position="169"/>
    </location>
</feature>
<keyword evidence="3" id="KW-0482">Metalloprotease</keyword>
<sequence length="209" mass="23179">TLVLFIPALYISTRLIYKTSFSSQLTFGRKWNWKLYIISAAITLAVYVIYFLAMGAASEMNLSKVSAISILLFIILPIFQAFAEEYLFRGFLMQTLGSWFKIPIVAVIIQAVIFGIIHFQYNVTGMIGVLVSGIIYGFVTWYTKGLEISSALHAVNNLTIFIGILFTFMSSSDSISSMGFVVSIALLLVPACIILALNKKFNFVSCDGN</sequence>
<keyword evidence="3" id="KW-0645">Protease</keyword>
<keyword evidence="1" id="KW-0812">Transmembrane</keyword>
<dbReference type="GO" id="GO:0004175">
    <property type="term" value="F:endopeptidase activity"/>
    <property type="evidence" value="ECO:0007669"/>
    <property type="project" value="UniProtKB-ARBA"/>
</dbReference>
<feature type="transmembrane region" description="Helical" evidence="1">
    <location>
        <begin position="35"/>
        <end position="53"/>
    </location>
</feature>
<feature type="transmembrane region" description="Helical" evidence="1">
    <location>
        <begin position="175"/>
        <end position="197"/>
    </location>
</feature>
<dbReference type="GO" id="GO:0008237">
    <property type="term" value="F:metallopeptidase activity"/>
    <property type="evidence" value="ECO:0007669"/>
    <property type="project" value="UniProtKB-KW"/>
</dbReference>
<proteinExistence type="predicted"/>
<evidence type="ECO:0000259" key="2">
    <source>
        <dbReference type="Pfam" id="PF02517"/>
    </source>
</evidence>
<keyword evidence="1" id="KW-1133">Transmembrane helix</keyword>
<evidence type="ECO:0000313" key="3">
    <source>
        <dbReference type="EMBL" id="MBE6504284.1"/>
    </source>
</evidence>
<dbReference type="PANTHER" id="PTHR43592">
    <property type="entry name" value="CAAX AMINO TERMINAL PROTEASE"/>
    <property type="match status" value="1"/>
</dbReference>
<dbReference type="InterPro" id="IPR003675">
    <property type="entry name" value="Rce1/LyrA-like_dom"/>
</dbReference>
<organism evidence="3 4">
    <name type="scientific">Methanobrevibacter millerae</name>
    <dbReference type="NCBI Taxonomy" id="230361"/>
    <lineage>
        <taxon>Archaea</taxon>
        <taxon>Methanobacteriati</taxon>
        <taxon>Methanobacteriota</taxon>
        <taxon>Methanomada group</taxon>
        <taxon>Methanobacteria</taxon>
        <taxon>Methanobacteriales</taxon>
        <taxon>Methanobacteriaceae</taxon>
        <taxon>Methanobrevibacter</taxon>
    </lineage>
</organism>
<protein>
    <submittedName>
        <fullName evidence="3">CPBP family intramembrane metalloprotease</fullName>
    </submittedName>
</protein>
<dbReference type="Proteomes" id="UP000762703">
    <property type="component" value="Unassembled WGS sequence"/>
</dbReference>
<comment type="caution">
    <text evidence="3">The sequence shown here is derived from an EMBL/GenBank/DDBJ whole genome shotgun (WGS) entry which is preliminary data.</text>
</comment>
<feature type="transmembrane region" description="Helical" evidence="1">
    <location>
        <begin position="99"/>
        <end position="119"/>
    </location>
</feature>
<evidence type="ECO:0000256" key="1">
    <source>
        <dbReference type="SAM" id="Phobius"/>
    </source>
</evidence>
<keyword evidence="1" id="KW-0472">Membrane</keyword>
<name>A0A8T3VJF1_9EURY</name>
<feature type="transmembrane region" description="Helical" evidence="1">
    <location>
        <begin position="125"/>
        <end position="143"/>
    </location>
</feature>
<dbReference type="RefSeq" id="WP_303735923.1">
    <property type="nucleotide sequence ID" value="NZ_SUTE01000002.1"/>
</dbReference>
<dbReference type="AlphaFoldDB" id="A0A8T3VJF1"/>